<dbReference type="InterPro" id="IPR020843">
    <property type="entry name" value="ER"/>
</dbReference>
<dbReference type="InterPro" id="IPR011032">
    <property type="entry name" value="GroES-like_sf"/>
</dbReference>
<dbReference type="SUPFAM" id="SSF50129">
    <property type="entry name" value="GroES-like"/>
    <property type="match status" value="1"/>
</dbReference>
<reference evidence="3" key="2">
    <citation type="journal article" date="2021" name="Syst. Appl. Microbiol.">
        <title>Roseomonas hellenica sp. nov., isolated from roots of wild-growing Alkanna tinctoria.</title>
        <authorList>
            <person name="Rat A."/>
            <person name="Naranjo H.D."/>
            <person name="Lebbe L."/>
            <person name="Cnockaert M."/>
            <person name="Krigas N."/>
            <person name="Grigoriadou K."/>
            <person name="Maloupa E."/>
            <person name="Willems A."/>
        </authorList>
    </citation>
    <scope>NUCLEOTIDE SEQUENCE</scope>
    <source>
        <strain evidence="3">LMG 28251</strain>
    </source>
</reference>
<dbReference type="Proteomes" id="UP001196068">
    <property type="component" value="Unassembled WGS sequence"/>
</dbReference>
<dbReference type="SMART" id="SM00829">
    <property type="entry name" value="PKS_ER"/>
    <property type="match status" value="1"/>
</dbReference>
<evidence type="ECO:0000313" key="4">
    <source>
        <dbReference type="Proteomes" id="UP001196068"/>
    </source>
</evidence>
<comment type="caution">
    <text evidence="3">The sequence shown here is derived from an EMBL/GenBank/DDBJ whole genome shotgun (WGS) entry which is preliminary data.</text>
</comment>
<dbReference type="Gene3D" id="3.40.50.720">
    <property type="entry name" value="NAD(P)-binding Rossmann-like Domain"/>
    <property type="match status" value="1"/>
</dbReference>
<gene>
    <name evidence="3" type="ORF">GXW79_03905</name>
</gene>
<protein>
    <submittedName>
        <fullName evidence="3">NADP-dependent oxidoreductase</fullName>
    </submittedName>
</protein>
<name>A0AAF1JUT5_9PROT</name>
<dbReference type="Pfam" id="PF16884">
    <property type="entry name" value="ADH_N_2"/>
    <property type="match status" value="1"/>
</dbReference>
<keyword evidence="1" id="KW-0560">Oxidoreductase</keyword>
<accession>A0AAF1JUT5</accession>
<dbReference type="PANTHER" id="PTHR43205:SF7">
    <property type="entry name" value="PROSTAGLANDIN REDUCTASE 1"/>
    <property type="match status" value="1"/>
</dbReference>
<dbReference type="InterPro" id="IPR013149">
    <property type="entry name" value="ADH-like_C"/>
</dbReference>
<evidence type="ECO:0000256" key="1">
    <source>
        <dbReference type="ARBA" id="ARBA00023002"/>
    </source>
</evidence>
<dbReference type="PANTHER" id="PTHR43205">
    <property type="entry name" value="PROSTAGLANDIN REDUCTASE"/>
    <property type="match status" value="1"/>
</dbReference>
<feature type="domain" description="Enoyl reductase (ER)" evidence="2">
    <location>
        <begin position="18"/>
        <end position="336"/>
    </location>
</feature>
<sequence length="339" mass="36110">MAEMNTRVLLKRRPVGAPVPEDFEIATAPLPVPEDGQVLVRHRFVSLDPYMRGRMSDAKSYSAPVAIGGVMEAAAVGEVVESRDPRFQPGDSVMNSMGWQQWAAVPAGKLIKVDPTEAPLSANLGVLGMPGLTAWVGLEDIGQPKAGETVVISAASGAVGQVAGQIAKLRGARVVGIAGGVQKCAFIMEALGFDAAVDHRADLNAQLDAACPDGIDVYWENVGGAVQEAVFPRFRDFGRMVMCGMISQYNIAPGADAAGAPAGPNLGPVVRKRLRIQGFIVFDSGWQRYGQFRAEMLGWMNAGKLHWREDVVDGIEKMPQAFIGLLKGENFGKLVVKVG</sequence>
<proteinExistence type="predicted"/>
<dbReference type="CDD" id="cd05288">
    <property type="entry name" value="PGDH"/>
    <property type="match status" value="1"/>
</dbReference>
<dbReference type="InterPro" id="IPR041694">
    <property type="entry name" value="ADH_N_2"/>
</dbReference>
<dbReference type="EMBL" id="JAAEDH010000002">
    <property type="protein sequence ID" value="MBR0654220.1"/>
    <property type="molecule type" value="Genomic_DNA"/>
</dbReference>
<dbReference type="GO" id="GO:0016628">
    <property type="term" value="F:oxidoreductase activity, acting on the CH-CH group of donors, NAD or NADP as acceptor"/>
    <property type="evidence" value="ECO:0007669"/>
    <property type="project" value="InterPro"/>
</dbReference>
<dbReference type="Gene3D" id="3.90.180.10">
    <property type="entry name" value="Medium-chain alcohol dehydrogenases, catalytic domain"/>
    <property type="match status" value="1"/>
</dbReference>
<dbReference type="RefSeq" id="WP_211873018.1">
    <property type="nucleotide sequence ID" value="NZ_JAAEDH010000002.1"/>
</dbReference>
<dbReference type="InterPro" id="IPR045010">
    <property type="entry name" value="MDR_fam"/>
</dbReference>
<dbReference type="Pfam" id="PF00107">
    <property type="entry name" value="ADH_zinc_N"/>
    <property type="match status" value="1"/>
</dbReference>
<keyword evidence="4" id="KW-1185">Reference proteome</keyword>
<dbReference type="AlphaFoldDB" id="A0AAF1JUT5"/>
<reference evidence="3" key="1">
    <citation type="submission" date="2020-01" db="EMBL/GenBank/DDBJ databases">
        <authorList>
            <person name="Rat A."/>
        </authorList>
    </citation>
    <scope>NUCLEOTIDE SEQUENCE</scope>
    <source>
        <strain evidence="3">LMG 28251</strain>
    </source>
</reference>
<dbReference type="FunFam" id="3.40.50.720:FF:000121">
    <property type="entry name" value="Prostaglandin reductase 2"/>
    <property type="match status" value="1"/>
</dbReference>
<dbReference type="InterPro" id="IPR036291">
    <property type="entry name" value="NAD(P)-bd_dom_sf"/>
</dbReference>
<evidence type="ECO:0000313" key="3">
    <source>
        <dbReference type="EMBL" id="MBR0654220.1"/>
    </source>
</evidence>
<evidence type="ECO:0000259" key="2">
    <source>
        <dbReference type="SMART" id="SM00829"/>
    </source>
</evidence>
<dbReference type="SUPFAM" id="SSF51735">
    <property type="entry name" value="NAD(P)-binding Rossmann-fold domains"/>
    <property type="match status" value="1"/>
</dbReference>
<organism evidence="3 4">
    <name type="scientific">Plastoroseomonas arctica</name>
    <dbReference type="NCBI Taxonomy" id="1509237"/>
    <lineage>
        <taxon>Bacteria</taxon>
        <taxon>Pseudomonadati</taxon>
        <taxon>Pseudomonadota</taxon>
        <taxon>Alphaproteobacteria</taxon>
        <taxon>Acetobacterales</taxon>
        <taxon>Acetobacteraceae</taxon>
        <taxon>Plastoroseomonas</taxon>
    </lineage>
</organism>